<accession>A0A2N9ENK1</accession>
<dbReference type="GO" id="GO:0005730">
    <property type="term" value="C:nucleolus"/>
    <property type="evidence" value="ECO:0007669"/>
    <property type="project" value="TreeGrafter"/>
</dbReference>
<dbReference type="Gene3D" id="3.30.70.1170">
    <property type="entry name" value="Sun protein, domain 3"/>
    <property type="match status" value="1"/>
</dbReference>
<dbReference type="GO" id="GO:0070475">
    <property type="term" value="P:rRNA base methylation"/>
    <property type="evidence" value="ECO:0007669"/>
    <property type="project" value="TreeGrafter"/>
</dbReference>
<dbReference type="PRINTS" id="PR02012">
    <property type="entry name" value="RCMTNOP2"/>
</dbReference>
<dbReference type="EMBL" id="OIVN01000202">
    <property type="protein sequence ID" value="SPC76164.1"/>
    <property type="molecule type" value="Genomic_DNA"/>
</dbReference>
<gene>
    <name evidence="1" type="ORF">FSB_LOCUS4046</name>
</gene>
<dbReference type="InterPro" id="IPR023273">
    <property type="entry name" value="RCMT_NOP2"/>
</dbReference>
<sequence>MDMQLNIKEESDEFRLPTKEALRQEGTARKDYIKQLKKDLSSYCGYNDFLIGALVEMFPVVELLELIEAFETPRLICLRTNYLKTWRRNLADIVIDRGVNLDHLSKWSKVRSFFGKLLPFSQSCSSVIQDLPISETPEYMADFYMWVMPPKVIDVYCCWKGLNGRHRNNITLNVTPMYLVWVIWRE</sequence>
<name>A0A2N9ENK1_FAGSY</name>
<dbReference type="InterPro" id="IPR023267">
    <property type="entry name" value="RCMT"/>
</dbReference>
<reference evidence="1" key="1">
    <citation type="submission" date="2018-02" db="EMBL/GenBank/DDBJ databases">
        <authorList>
            <person name="Cohen D.B."/>
            <person name="Kent A.D."/>
        </authorList>
    </citation>
    <scope>NUCLEOTIDE SEQUENCE</scope>
</reference>
<proteinExistence type="predicted"/>
<dbReference type="PANTHER" id="PTHR22807:SF30">
    <property type="entry name" value="28S RRNA (CYTOSINE(4447)-C(5))-METHYLTRANSFERASE-RELATED"/>
    <property type="match status" value="1"/>
</dbReference>
<dbReference type="GO" id="GO:0000470">
    <property type="term" value="P:maturation of LSU-rRNA"/>
    <property type="evidence" value="ECO:0007669"/>
    <property type="project" value="TreeGrafter"/>
</dbReference>
<protein>
    <submittedName>
        <fullName evidence="1">Uncharacterized protein</fullName>
    </submittedName>
</protein>
<dbReference type="AlphaFoldDB" id="A0A2N9ENK1"/>
<organism evidence="1">
    <name type="scientific">Fagus sylvatica</name>
    <name type="common">Beechnut</name>
    <dbReference type="NCBI Taxonomy" id="28930"/>
    <lineage>
        <taxon>Eukaryota</taxon>
        <taxon>Viridiplantae</taxon>
        <taxon>Streptophyta</taxon>
        <taxon>Embryophyta</taxon>
        <taxon>Tracheophyta</taxon>
        <taxon>Spermatophyta</taxon>
        <taxon>Magnoliopsida</taxon>
        <taxon>eudicotyledons</taxon>
        <taxon>Gunneridae</taxon>
        <taxon>Pentapetalae</taxon>
        <taxon>rosids</taxon>
        <taxon>fabids</taxon>
        <taxon>Fagales</taxon>
        <taxon>Fagaceae</taxon>
        <taxon>Fagus</taxon>
    </lineage>
</organism>
<dbReference type="GO" id="GO:0009383">
    <property type="term" value="F:rRNA (cytosine-C5-)-methyltransferase activity"/>
    <property type="evidence" value="ECO:0007669"/>
    <property type="project" value="TreeGrafter"/>
</dbReference>
<dbReference type="PANTHER" id="PTHR22807">
    <property type="entry name" value="NOP2 YEAST -RELATED NOL1/NOP2/FMU SUN DOMAIN-CONTAINING"/>
    <property type="match status" value="1"/>
</dbReference>
<evidence type="ECO:0000313" key="1">
    <source>
        <dbReference type="EMBL" id="SPC76164.1"/>
    </source>
</evidence>